<keyword evidence="4" id="KW-1185">Reference proteome</keyword>
<organism evidence="3 4">
    <name type="scientific">Aspergillus parasiticus</name>
    <dbReference type="NCBI Taxonomy" id="5067"/>
    <lineage>
        <taxon>Eukaryota</taxon>
        <taxon>Fungi</taxon>
        <taxon>Dikarya</taxon>
        <taxon>Ascomycota</taxon>
        <taxon>Pezizomycotina</taxon>
        <taxon>Eurotiomycetes</taxon>
        <taxon>Eurotiomycetidae</taxon>
        <taxon>Eurotiales</taxon>
        <taxon>Aspergillaceae</taxon>
        <taxon>Aspergillus</taxon>
        <taxon>Aspergillus subgen. Circumdati</taxon>
    </lineage>
</organism>
<proteinExistence type="predicted"/>
<evidence type="ECO:0000256" key="2">
    <source>
        <dbReference type="SAM" id="MobiDB-lite"/>
    </source>
</evidence>
<reference evidence="3 4" key="1">
    <citation type="submission" date="2019-04" db="EMBL/GenBank/DDBJ databases">
        <title>Fungal friends and foes A comparative genomics study of 23 Aspergillus species from section Flavi.</title>
        <authorList>
            <consortium name="DOE Joint Genome Institute"/>
            <person name="Kjaerbolling I."/>
            <person name="Vesth T.C."/>
            <person name="Frisvad J.C."/>
            <person name="Nybo J.L."/>
            <person name="Theobald S."/>
            <person name="Kildgaard S."/>
            <person name="Petersen T.I."/>
            <person name="Kuo A."/>
            <person name="Sato A."/>
            <person name="Lyhne E.K."/>
            <person name="Kogle M.E."/>
            <person name="Wiebenga A."/>
            <person name="Kun R.S."/>
            <person name="Lubbers R.J."/>
            <person name="Makela M.R."/>
            <person name="Barry K."/>
            <person name="Chovatia M."/>
            <person name="Clum A."/>
            <person name="Daum C."/>
            <person name="Haridas S."/>
            <person name="He G."/>
            <person name="LaButti K."/>
            <person name="Lipzen A."/>
            <person name="Mondo S."/>
            <person name="Pangilinan J."/>
            <person name="Riley R."/>
            <person name="Salamov A."/>
            <person name="Simmons B.A."/>
            <person name="Magnuson J.K."/>
            <person name="Henrissat B."/>
            <person name="Mortensen U.H."/>
            <person name="Larsen T.O."/>
            <person name="De vries R.P."/>
            <person name="Grigoriev I.V."/>
            <person name="Machida M."/>
            <person name="Baker S.E."/>
            <person name="Andersen M.R."/>
        </authorList>
    </citation>
    <scope>NUCLEOTIDE SEQUENCE [LARGE SCALE GENOMIC DNA]</scope>
    <source>
        <strain evidence="3 4">CBS 117618</strain>
    </source>
</reference>
<accession>A0A5N6DIX8</accession>
<name>A0A5N6DIX8_ASPPA</name>
<keyword evidence="1" id="KW-0175">Coiled coil</keyword>
<dbReference type="VEuPathDB" id="FungiDB:BDV34DRAFT_226476"/>
<evidence type="ECO:0000313" key="4">
    <source>
        <dbReference type="Proteomes" id="UP000326532"/>
    </source>
</evidence>
<dbReference type="EMBL" id="ML734980">
    <property type="protein sequence ID" value="KAB8204473.1"/>
    <property type="molecule type" value="Genomic_DNA"/>
</dbReference>
<feature type="region of interest" description="Disordered" evidence="2">
    <location>
        <begin position="168"/>
        <end position="201"/>
    </location>
</feature>
<evidence type="ECO:0000256" key="1">
    <source>
        <dbReference type="SAM" id="Coils"/>
    </source>
</evidence>
<gene>
    <name evidence="3" type="ORF">BDV34DRAFT_226476</name>
</gene>
<evidence type="ECO:0000313" key="3">
    <source>
        <dbReference type="EMBL" id="KAB8204473.1"/>
    </source>
</evidence>
<dbReference type="AlphaFoldDB" id="A0A5N6DIX8"/>
<feature type="coiled-coil region" evidence="1">
    <location>
        <begin position="39"/>
        <end position="109"/>
    </location>
</feature>
<sequence length="354" mass="40084">MEPSPQQWGSTPSSLLWAHEIRRENIHLADEIHKVKVNFTSTVDTLNDLKQNMNELSRQVKQAEANASEHLKCLESRLLDGSSDLLKRVETLEIENGRFMEELKDVRRECAARSRELSLLLKTMKSEVMNEVRAILTQERGALPFTKLLGGAHDNDDMAQVRSDVLVPDSLPKDVNPSTQERGDSLQALSETTWGPSRSSSIEGRRSIELGLSNGMILQGQENLHRLFRQNGRPLGAYWSYAMDTRIRLPLWIKNSDVAKAFVNGLEDTATRGLIERKLYAAGWSWDVLADIMHNKLNERKYQTANLPVRMKAALGETGEASKHNTSLKHKKKKKRRVIPIVPADEDDLLEMNS</sequence>
<feature type="compositionally biased region" description="Polar residues" evidence="2">
    <location>
        <begin position="187"/>
        <end position="196"/>
    </location>
</feature>
<feature type="compositionally biased region" description="Basic residues" evidence="2">
    <location>
        <begin position="326"/>
        <end position="336"/>
    </location>
</feature>
<feature type="region of interest" description="Disordered" evidence="2">
    <location>
        <begin position="316"/>
        <end position="336"/>
    </location>
</feature>
<dbReference type="Proteomes" id="UP000326532">
    <property type="component" value="Unassembled WGS sequence"/>
</dbReference>
<dbReference type="OMA" id="QRRFIPI"/>
<protein>
    <submittedName>
        <fullName evidence="3">Uncharacterized protein</fullName>
    </submittedName>
</protein>